<dbReference type="Proteomes" id="UP000682403">
    <property type="component" value="Unassembled WGS sequence"/>
</dbReference>
<evidence type="ECO:0000313" key="2">
    <source>
        <dbReference type="Proteomes" id="UP000682403"/>
    </source>
</evidence>
<dbReference type="SUPFAM" id="SSF53822">
    <property type="entry name" value="Periplasmic binding protein-like I"/>
    <property type="match status" value="1"/>
</dbReference>
<dbReference type="InterPro" id="IPR007487">
    <property type="entry name" value="ABC_transpt-TYRBP-like"/>
</dbReference>
<comment type="caution">
    <text evidence="1">The sequence shown here is derived from an EMBL/GenBank/DDBJ whole genome shotgun (WGS) entry which is preliminary data.</text>
</comment>
<reference evidence="1 2" key="1">
    <citation type="submission" date="2021-04" db="EMBL/GenBank/DDBJ databases">
        <title>Metabacillus sp. strain KIGAM252 whole genome sequence.</title>
        <authorList>
            <person name="Seo M.-J."/>
            <person name="Cho E.-S."/>
            <person name="Hwang C.Y."/>
            <person name="Yoon D.J."/>
        </authorList>
    </citation>
    <scope>NUCLEOTIDE SEQUENCE [LARGE SCALE GENOMIC DNA]</scope>
    <source>
        <strain evidence="1 2">KIGAM252</strain>
    </source>
</reference>
<accession>A0ABS5L9V8</accession>
<sequence>MGKKTRVWLGMAVAAGLILSGCGNKEGASGETGGDGAGKTYKIGVTQIVEHPSLDDAYKGFKKALEDKGIKAEFDVKNAQGDASTNTTIATTLVSQKPDLIFANSTPSSQAALSATKDIPIIFSSVTDPVGAELVASLDKPGSNVTGTIDSHPEAIPSTMKFIKDELGGKKVGMLYNAGEQNSVSQVESVKKLMGEMDLEPVTASVSTTADVKQAAESLAGKVDAFYIVTDNTVISAIESVVSVSNDKKIPLLTADLDSLKRGAFAAYGFQYYDIGYQAGEMAAQVLEGKKPGEIAVEVPGKLKLMMNKKAAEAMGIEIKPEWDKMAEYTE</sequence>
<proteinExistence type="predicted"/>
<dbReference type="EMBL" id="JAGVRK010000001">
    <property type="protein sequence ID" value="MBS2967512.1"/>
    <property type="molecule type" value="Genomic_DNA"/>
</dbReference>
<dbReference type="CDD" id="cd06325">
    <property type="entry name" value="PBP1_ABC_unchar_transporter"/>
    <property type="match status" value="1"/>
</dbReference>
<dbReference type="PANTHER" id="PTHR35271">
    <property type="entry name" value="ABC TRANSPORTER, SUBSTRATE-BINDING LIPOPROTEIN-RELATED"/>
    <property type="match status" value="1"/>
</dbReference>
<gene>
    <name evidence="1" type="ORF">J9317_01800</name>
</gene>
<dbReference type="PANTHER" id="PTHR35271:SF1">
    <property type="entry name" value="ABC TRANSPORTER, SUBSTRATE-BINDING LIPOPROTEIN"/>
    <property type="match status" value="1"/>
</dbReference>
<name>A0ABS5L9V8_9BACI</name>
<dbReference type="RefSeq" id="WP_211556009.1">
    <property type="nucleotide sequence ID" value="NZ_JAGVRK010000001.1"/>
</dbReference>
<dbReference type="Pfam" id="PF04392">
    <property type="entry name" value="ABC_sub_bind"/>
    <property type="match status" value="1"/>
</dbReference>
<dbReference type="InterPro" id="IPR028082">
    <property type="entry name" value="Peripla_BP_I"/>
</dbReference>
<protein>
    <submittedName>
        <fullName evidence="1">ABC transporter substrate-binding protein</fullName>
    </submittedName>
</protein>
<dbReference type="Gene3D" id="3.40.50.2300">
    <property type="match status" value="2"/>
</dbReference>
<evidence type="ECO:0000313" key="1">
    <source>
        <dbReference type="EMBL" id="MBS2967512.1"/>
    </source>
</evidence>
<organism evidence="1 2">
    <name type="scientific">Metabacillus flavus</name>
    <dbReference type="NCBI Taxonomy" id="2823519"/>
    <lineage>
        <taxon>Bacteria</taxon>
        <taxon>Bacillati</taxon>
        <taxon>Bacillota</taxon>
        <taxon>Bacilli</taxon>
        <taxon>Bacillales</taxon>
        <taxon>Bacillaceae</taxon>
        <taxon>Metabacillus</taxon>
    </lineage>
</organism>
<dbReference type="PROSITE" id="PS51257">
    <property type="entry name" value="PROKAR_LIPOPROTEIN"/>
    <property type="match status" value="1"/>
</dbReference>
<keyword evidence="2" id="KW-1185">Reference proteome</keyword>